<keyword evidence="7" id="KW-0508">mRNA splicing</keyword>
<keyword evidence="3" id="KW-0547">Nucleotide-binding</keyword>
<comment type="catalytic activity">
    <reaction evidence="8">
        <text>ATP + H2O = ADP + phosphate + H(+)</text>
        <dbReference type="Rhea" id="RHEA:13065"/>
        <dbReference type="ChEBI" id="CHEBI:15377"/>
        <dbReference type="ChEBI" id="CHEBI:15378"/>
        <dbReference type="ChEBI" id="CHEBI:30616"/>
        <dbReference type="ChEBI" id="CHEBI:43474"/>
        <dbReference type="ChEBI" id="CHEBI:456216"/>
        <dbReference type="EC" id="3.6.4.13"/>
    </reaction>
</comment>
<dbReference type="Pfam" id="PF21010">
    <property type="entry name" value="HA2_C"/>
    <property type="match status" value="1"/>
</dbReference>
<sequence>MTNRSTDSTPTSVTRDRDQNSISTGGIILDEIHERTLASGLLMALLKGLLKTRADLYQKLQKYWDAPLFKILGRLFPVEPDYLKASTRTILMIHCVLGPLTCIPLYGSLPLEQQRRIHDPPSPPRSIHGPPGRKVILATNIAEASLTIDGVVYVIDPGFSKQSVYNPHIRVESHLVSPISKASAQQRAGRAGRTRPGKCFRLYTEKDFVSELDEHPHPEIVRSNLSSMVLILAMLGVEDLVRFDYVDAPAPETLMRAFELLNYLAALDDNGNLTSLGAAMAKFPVEPQLAKMLIVNPKFKCSSEILTLAAMLSVPLIWRRSIHRRREADAAKAQLTVPGGDSLTLLNVYKQYKAILDVADKDWAHSHYLSLEALSQADKVRHQLERIMESLEIELISIANPSKLATAIRQALVCGFLMQVAHKEGGRGHYMTVKDQQVVTLHPSCVLGTQPEWVIFNEFVVTSRPYIRTVTLLVKVSPTSQWLHFLNDPLILKLPKWVLDSNLPKYYVCITSSSAACLFLPVCSRSRAG</sequence>
<dbReference type="PANTHER" id="PTHR18934:SF109">
    <property type="entry name" value="ATP-DEPENDENT RNA HELICASE DHX15 HOMOLOG"/>
    <property type="match status" value="1"/>
</dbReference>
<evidence type="ECO:0000256" key="5">
    <source>
        <dbReference type="ARBA" id="ARBA00022806"/>
    </source>
</evidence>
<dbReference type="EMBL" id="JARKIB010000068">
    <property type="protein sequence ID" value="KAJ7749744.1"/>
    <property type="molecule type" value="Genomic_DNA"/>
</dbReference>
<dbReference type="PROSITE" id="PS00690">
    <property type="entry name" value="DEAH_ATP_HELICASE"/>
    <property type="match status" value="1"/>
</dbReference>
<dbReference type="GO" id="GO:0008380">
    <property type="term" value="P:RNA splicing"/>
    <property type="evidence" value="ECO:0007669"/>
    <property type="project" value="UniProtKB-KW"/>
</dbReference>
<dbReference type="Pfam" id="PF04408">
    <property type="entry name" value="WHD_HA2"/>
    <property type="match status" value="1"/>
</dbReference>
<organism evidence="10 11">
    <name type="scientific">Mycena metata</name>
    <dbReference type="NCBI Taxonomy" id="1033252"/>
    <lineage>
        <taxon>Eukaryota</taxon>
        <taxon>Fungi</taxon>
        <taxon>Dikarya</taxon>
        <taxon>Basidiomycota</taxon>
        <taxon>Agaricomycotina</taxon>
        <taxon>Agaricomycetes</taxon>
        <taxon>Agaricomycetidae</taxon>
        <taxon>Agaricales</taxon>
        <taxon>Marasmiineae</taxon>
        <taxon>Mycenaceae</taxon>
        <taxon>Mycena</taxon>
    </lineage>
</organism>
<dbReference type="CDD" id="cd18791">
    <property type="entry name" value="SF2_C_RHA"/>
    <property type="match status" value="1"/>
</dbReference>
<dbReference type="GO" id="GO:0016787">
    <property type="term" value="F:hydrolase activity"/>
    <property type="evidence" value="ECO:0007669"/>
    <property type="project" value="UniProtKB-KW"/>
</dbReference>
<evidence type="ECO:0000313" key="10">
    <source>
        <dbReference type="EMBL" id="KAJ7749744.1"/>
    </source>
</evidence>
<accession>A0AAD7IVU0</accession>
<dbReference type="GO" id="GO:0003723">
    <property type="term" value="F:RNA binding"/>
    <property type="evidence" value="ECO:0007669"/>
    <property type="project" value="TreeGrafter"/>
</dbReference>
<dbReference type="InterPro" id="IPR011709">
    <property type="entry name" value="DEAD-box_helicase_OB_fold"/>
</dbReference>
<dbReference type="Gene3D" id="1.20.120.1080">
    <property type="match status" value="1"/>
</dbReference>
<dbReference type="GO" id="GO:0006397">
    <property type="term" value="P:mRNA processing"/>
    <property type="evidence" value="ECO:0007669"/>
    <property type="project" value="UniProtKB-KW"/>
</dbReference>
<keyword evidence="4 10" id="KW-0378">Hydrolase</keyword>
<dbReference type="Pfam" id="PF00271">
    <property type="entry name" value="Helicase_C"/>
    <property type="match status" value="1"/>
</dbReference>
<dbReference type="Pfam" id="PF07717">
    <property type="entry name" value="OB_NTP_bind"/>
    <property type="match status" value="1"/>
</dbReference>
<dbReference type="GO" id="GO:0005524">
    <property type="term" value="F:ATP binding"/>
    <property type="evidence" value="ECO:0007669"/>
    <property type="project" value="UniProtKB-KW"/>
</dbReference>
<dbReference type="InterPro" id="IPR007502">
    <property type="entry name" value="Helicase-assoc_dom"/>
</dbReference>
<dbReference type="PROSITE" id="PS51194">
    <property type="entry name" value="HELICASE_CTER"/>
    <property type="match status" value="1"/>
</dbReference>
<keyword evidence="2" id="KW-0507">mRNA processing</keyword>
<dbReference type="GO" id="GO:0003724">
    <property type="term" value="F:RNA helicase activity"/>
    <property type="evidence" value="ECO:0007669"/>
    <property type="project" value="UniProtKB-EC"/>
</dbReference>
<proteinExistence type="predicted"/>
<evidence type="ECO:0000256" key="8">
    <source>
        <dbReference type="ARBA" id="ARBA00047984"/>
    </source>
</evidence>
<evidence type="ECO:0000256" key="1">
    <source>
        <dbReference type="ARBA" id="ARBA00012552"/>
    </source>
</evidence>
<comment type="caution">
    <text evidence="10">The sequence shown here is derived from an EMBL/GenBank/DDBJ whole genome shotgun (WGS) entry which is preliminary data.</text>
</comment>
<dbReference type="Gene3D" id="3.40.50.300">
    <property type="entry name" value="P-loop containing nucleotide triphosphate hydrolases"/>
    <property type="match status" value="2"/>
</dbReference>
<dbReference type="InterPro" id="IPR001650">
    <property type="entry name" value="Helicase_C-like"/>
</dbReference>
<evidence type="ECO:0000313" key="11">
    <source>
        <dbReference type="Proteomes" id="UP001215598"/>
    </source>
</evidence>
<evidence type="ECO:0000256" key="3">
    <source>
        <dbReference type="ARBA" id="ARBA00022741"/>
    </source>
</evidence>
<name>A0AAD7IVU0_9AGAR</name>
<keyword evidence="11" id="KW-1185">Reference proteome</keyword>
<dbReference type="GO" id="GO:0005681">
    <property type="term" value="C:spliceosomal complex"/>
    <property type="evidence" value="ECO:0007669"/>
    <property type="project" value="TreeGrafter"/>
</dbReference>
<keyword evidence="5" id="KW-0347">Helicase</keyword>
<dbReference type="Proteomes" id="UP001215598">
    <property type="component" value="Unassembled WGS sequence"/>
</dbReference>
<dbReference type="SUPFAM" id="SSF52540">
    <property type="entry name" value="P-loop containing nucleoside triphosphate hydrolases"/>
    <property type="match status" value="1"/>
</dbReference>
<dbReference type="InterPro" id="IPR048333">
    <property type="entry name" value="HA2_WH"/>
</dbReference>
<feature type="domain" description="Helicase C-terminal" evidence="9">
    <location>
        <begin position="55"/>
        <end position="236"/>
    </location>
</feature>
<protein>
    <recommendedName>
        <fullName evidence="1">RNA helicase</fullName>
        <ecNumber evidence="1">3.6.4.13</ecNumber>
    </recommendedName>
</protein>
<dbReference type="PANTHER" id="PTHR18934">
    <property type="entry name" value="ATP-DEPENDENT RNA HELICASE"/>
    <property type="match status" value="1"/>
</dbReference>
<gene>
    <name evidence="10" type="ORF">B0H16DRAFT_1844938</name>
</gene>
<evidence type="ECO:0000256" key="2">
    <source>
        <dbReference type="ARBA" id="ARBA00022664"/>
    </source>
</evidence>
<dbReference type="SMART" id="SM00490">
    <property type="entry name" value="HELICc"/>
    <property type="match status" value="1"/>
</dbReference>
<dbReference type="EC" id="3.6.4.13" evidence="1"/>
<evidence type="ECO:0000256" key="6">
    <source>
        <dbReference type="ARBA" id="ARBA00022840"/>
    </source>
</evidence>
<dbReference type="InterPro" id="IPR027417">
    <property type="entry name" value="P-loop_NTPase"/>
</dbReference>
<evidence type="ECO:0000256" key="4">
    <source>
        <dbReference type="ARBA" id="ARBA00022801"/>
    </source>
</evidence>
<dbReference type="AlphaFoldDB" id="A0AAD7IVU0"/>
<dbReference type="InterPro" id="IPR002464">
    <property type="entry name" value="DNA/RNA_helicase_DEAH_CS"/>
</dbReference>
<dbReference type="SMART" id="SM00847">
    <property type="entry name" value="HA2"/>
    <property type="match status" value="1"/>
</dbReference>
<evidence type="ECO:0000256" key="7">
    <source>
        <dbReference type="ARBA" id="ARBA00023187"/>
    </source>
</evidence>
<keyword evidence="6" id="KW-0067">ATP-binding</keyword>
<reference evidence="10" key="1">
    <citation type="submission" date="2023-03" db="EMBL/GenBank/DDBJ databases">
        <title>Massive genome expansion in bonnet fungi (Mycena s.s.) driven by repeated elements and novel gene families across ecological guilds.</title>
        <authorList>
            <consortium name="Lawrence Berkeley National Laboratory"/>
            <person name="Harder C.B."/>
            <person name="Miyauchi S."/>
            <person name="Viragh M."/>
            <person name="Kuo A."/>
            <person name="Thoen E."/>
            <person name="Andreopoulos B."/>
            <person name="Lu D."/>
            <person name="Skrede I."/>
            <person name="Drula E."/>
            <person name="Henrissat B."/>
            <person name="Morin E."/>
            <person name="Kohler A."/>
            <person name="Barry K."/>
            <person name="LaButti K."/>
            <person name="Morin E."/>
            <person name="Salamov A."/>
            <person name="Lipzen A."/>
            <person name="Mereny Z."/>
            <person name="Hegedus B."/>
            <person name="Baldrian P."/>
            <person name="Stursova M."/>
            <person name="Weitz H."/>
            <person name="Taylor A."/>
            <person name="Grigoriev I.V."/>
            <person name="Nagy L.G."/>
            <person name="Martin F."/>
            <person name="Kauserud H."/>
        </authorList>
    </citation>
    <scope>NUCLEOTIDE SEQUENCE</scope>
    <source>
        <strain evidence="10">CBHHK182m</strain>
    </source>
</reference>
<evidence type="ECO:0000259" key="9">
    <source>
        <dbReference type="PROSITE" id="PS51194"/>
    </source>
</evidence>